<accession>A0ABX7Y2R2</accession>
<feature type="region of interest" description="Disordered" evidence="1">
    <location>
        <begin position="1"/>
        <end position="27"/>
    </location>
</feature>
<sequence>MTKHRALPIESAARDCAENSPRGLDDLQETPIQVPTRMVEYRRFVDRVCAALGVDPGG</sequence>
<evidence type="ECO:0000313" key="3">
    <source>
        <dbReference type="Proteomes" id="UP000678513"/>
    </source>
</evidence>
<dbReference type="Proteomes" id="UP000678513">
    <property type="component" value="Chromosome"/>
</dbReference>
<dbReference type="RefSeq" id="WP_212321922.1">
    <property type="nucleotide sequence ID" value="NZ_CP072384.1"/>
</dbReference>
<organism evidence="2 3">
    <name type="scientific">Arachnia rubra</name>
    <dbReference type="NCBI Taxonomy" id="1547448"/>
    <lineage>
        <taxon>Bacteria</taxon>
        <taxon>Bacillati</taxon>
        <taxon>Actinomycetota</taxon>
        <taxon>Actinomycetes</taxon>
        <taxon>Propionibacteriales</taxon>
        <taxon>Propionibacteriaceae</taxon>
        <taxon>Arachnia</taxon>
    </lineage>
</organism>
<reference evidence="2 3" key="1">
    <citation type="submission" date="2021-03" db="EMBL/GenBank/DDBJ databases">
        <title>Human Oral Microbial Genomes.</title>
        <authorList>
            <person name="Johnston C.D."/>
            <person name="Chen T."/>
            <person name="Dewhirst F.E."/>
        </authorList>
    </citation>
    <scope>NUCLEOTIDE SEQUENCE [LARGE SCALE GENOMIC DNA]</scope>
    <source>
        <strain evidence="2 3">DSMZ 100122</strain>
    </source>
</reference>
<proteinExistence type="predicted"/>
<name>A0ABX7Y2R2_9ACTN</name>
<evidence type="ECO:0000256" key="1">
    <source>
        <dbReference type="SAM" id="MobiDB-lite"/>
    </source>
</evidence>
<evidence type="ECO:0000313" key="2">
    <source>
        <dbReference type="EMBL" id="QUC07449.1"/>
    </source>
</evidence>
<protein>
    <submittedName>
        <fullName evidence="2">Uncharacterized protein</fullName>
    </submittedName>
</protein>
<gene>
    <name evidence="2" type="ORF">J5A65_10965</name>
</gene>
<keyword evidence="3" id="KW-1185">Reference proteome</keyword>
<dbReference type="EMBL" id="CP072384">
    <property type="protein sequence ID" value="QUC07449.1"/>
    <property type="molecule type" value="Genomic_DNA"/>
</dbReference>